<name>A0A4Z2I4I8_9TELE</name>
<sequence>MQVLAVGRCWSSGGRMVMEGIGWKPSSLAGREGLEVQKYTCVQATSTFLFAEVNREGKVHGSKYCVCFPSLRMSNQLPQALIHDRVEECKVMPVHLQ</sequence>
<accession>A0A4Z2I4I8</accession>
<dbReference type="EMBL" id="SRLO01000131">
    <property type="protein sequence ID" value="TNN72917.1"/>
    <property type="molecule type" value="Genomic_DNA"/>
</dbReference>
<proteinExistence type="predicted"/>
<reference evidence="1 2" key="1">
    <citation type="submission" date="2019-03" db="EMBL/GenBank/DDBJ databases">
        <title>First draft genome of Liparis tanakae, snailfish: a comprehensive survey of snailfish specific genes.</title>
        <authorList>
            <person name="Kim W."/>
            <person name="Song I."/>
            <person name="Jeong J.-H."/>
            <person name="Kim D."/>
            <person name="Kim S."/>
            <person name="Ryu S."/>
            <person name="Song J.Y."/>
            <person name="Lee S.K."/>
        </authorList>
    </citation>
    <scope>NUCLEOTIDE SEQUENCE [LARGE SCALE GENOMIC DNA]</scope>
    <source>
        <tissue evidence="1">Muscle</tissue>
    </source>
</reference>
<keyword evidence="2" id="KW-1185">Reference proteome</keyword>
<organism evidence="1 2">
    <name type="scientific">Liparis tanakae</name>
    <name type="common">Tanaka's snailfish</name>
    <dbReference type="NCBI Taxonomy" id="230148"/>
    <lineage>
        <taxon>Eukaryota</taxon>
        <taxon>Metazoa</taxon>
        <taxon>Chordata</taxon>
        <taxon>Craniata</taxon>
        <taxon>Vertebrata</taxon>
        <taxon>Euteleostomi</taxon>
        <taxon>Actinopterygii</taxon>
        <taxon>Neopterygii</taxon>
        <taxon>Teleostei</taxon>
        <taxon>Neoteleostei</taxon>
        <taxon>Acanthomorphata</taxon>
        <taxon>Eupercaria</taxon>
        <taxon>Perciformes</taxon>
        <taxon>Cottioidei</taxon>
        <taxon>Cottales</taxon>
        <taxon>Liparidae</taxon>
        <taxon>Liparis</taxon>
    </lineage>
</organism>
<dbReference type="AlphaFoldDB" id="A0A4Z2I4I8"/>
<protein>
    <submittedName>
        <fullName evidence="1">Uncharacterized protein</fullName>
    </submittedName>
</protein>
<dbReference type="Proteomes" id="UP000314294">
    <property type="component" value="Unassembled WGS sequence"/>
</dbReference>
<evidence type="ECO:0000313" key="1">
    <source>
        <dbReference type="EMBL" id="TNN72917.1"/>
    </source>
</evidence>
<evidence type="ECO:0000313" key="2">
    <source>
        <dbReference type="Proteomes" id="UP000314294"/>
    </source>
</evidence>
<gene>
    <name evidence="1" type="ORF">EYF80_016846</name>
</gene>
<comment type="caution">
    <text evidence="1">The sequence shown here is derived from an EMBL/GenBank/DDBJ whole genome shotgun (WGS) entry which is preliminary data.</text>
</comment>